<dbReference type="PROSITE" id="PS00010">
    <property type="entry name" value="ASX_HYDROXYL"/>
    <property type="match status" value="4"/>
</dbReference>
<feature type="disulfide bond" evidence="17">
    <location>
        <begin position="506"/>
        <end position="515"/>
    </location>
</feature>
<dbReference type="PROSITE" id="PS01187">
    <property type="entry name" value="EGF_CA"/>
    <property type="match status" value="2"/>
</dbReference>
<evidence type="ECO:0000256" key="7">
    <source>
        <dbReference type="ARBA" id="ARBA00022729"/>
    </source>
</evidence>
<keyword evidence="9 19" id="KW-1133">Transmembrane helix</keyword>
<comment type="caution">
    <text evidence="21">The sequence shown here is derived from an EMBL/GenBank/DDBJ whole genome shotgun (WGS) entry which is preliminary data.</text>
</comment>
<dbReference type="EMBL" id="JAUCMV010000001">
    <property type="protein sequence ID" value="KAK0424433.1"/>
    <property type="molecule type" value="Genomic_DNA"/>
</dbReference>
<dbReference type="PRINTS" id="PR01078">
    <property type="entry name" value="AMINACHANNEL"/>
</dbReference>
<evidence type="ECO:0000256" key="10">
    <source>
        <dbReference type="ARBA" id="ARBA00023053"/>
    </source>
</evidence>
<keyword evidence="22" id="KW-1185">Reference proteome</keyword>
<dbReference type="PROSITE" id="PS50026">
    <property type="entry name" value="EGF_3"/>
    <property type="match status" value="12"/>
</dbReference>
<evidence type="ECO:0000313" key="22">
    <source>
        <dbReference type="Proteomes" id="UP001175271"/>
    </source>
</evidence>
<dbReference type="InterPro" id="IPR001873">
    <property type="entry name" value="ENaC"/>
</dbReference>
<feature type="disulfide bond" evidence="17">
    <location>
        <begin position="426"/>
        <end position="435"/>
    </location>
</feature>
<evidence type="ECO:0000313" key="21">
    <source>
        <dbReference type="EMBL" id="KAK0424433.1"/>
    </source>
</evidence>
<keyword evidence="13 17" id="KW-1015">Disulfide bond</keyword>
<keyword evidence="14" id="KW-0325">Glycoprotein</keyword>
<evidence type="ECO:0000256" key="17">
    <source>
        <dbReference type="PROSITE-ProRule" id="PRU00076"/>
    </source>
</evidence>
<evidence type="ECO:0000256" key="4">
    <source>
        <dbReference type="ARBA" id="ARBA00022461"/>
    </source>
</evidence>
<feature type="domain" description="EGF-like" evidence="20">
    <location>
        <begin position="437"/>
        <end position="475"/>
    </location>
</feature>
<accession>A0AA39IHH3</accession>
<evidence type="ECO:0000256" key="9">
    <source>
        <dbReference type="ARBA" id="ARBA00022989"/>
    </source>
</evidence>
<dbReference type="InterPro" id="IPR051022">
    <property type="entry name" value="Notch_Cell-Fate_Det"/>
</dbReference>
<dbReference type="GO" id="GO:0005886">
    <property type="term" value="C:plasma membrane"/>
    <property type="evidence" value="ECO:0007669"/>
    <property type="project" value="TreeGrafter"/>
</dbReference>
<keyword evidence="16 18" id="KW-0407">Ion channel</keyword>
<dbReference type="PANTHER" id="PTHR24049:SF22">
    <property type="entry name" value="DROSOPHILA CRUMBS HOMOLOG"/>
    <property type="match status" value="1"/>
</dbReference>
<feature type="disulfide bond" evidence="17">
    <location>
        <begin position="1286"/>
        <end position="1295"/>
    </location>
</feature>
<proteinExistence type="inferred from homology"/>
<dbReference type="GO" id="GO:0032991">
    <property type="term" value="C:protein-containing complex"/>
    <property type="evidence" value="ECO:0007669"/>
    <property type="project" value="TreeGrafter"/>
</dbReference>
<organism evidence="21 22">
    <name type="scientific">Steinernema hermaphroditum</name>
    <dbReference type="NCBI Taxonomy" id="289476"/>
    <lineage>
        <taxon>Eukaryota</taxon>
        <taxon>Metazoa</taxon>
        <taxon>Ecdysozoa</taxon>
        <taxon>Nematoda</taxon>
        <taxon>Chromadorea</taxon>
        <taxon>Rhabditida</taxon>
        <taxon>Tylenchina</taxon>
        <taxon>Panagrolaimomorpha</taxon>
        <taxon>Strongyloidoidea</taxon>
        <taxon>Steinernematidae</taxon>
        <taxon>Steinernema</taxon>
    </lineage>
</organism>
<evidence type="ECO:0000256" key="11">
    <source>
        <dbReference type="ARBA" id="ARBA00023065"/>
    </source>
</evidence>
<feature type="disulfide bond" evidence="17">
    <location>
        <begin position="378"/>
        <end position="387"/>
    </location>
</feature>
<dbReference type="InterPro" id="IPR001881">
    <property type="entry name" value="EGF-like_Ca-bd_dom"/>
</dbReference>
<dbReference type="Proteomes" id="UP001175271">
    <property type="component" value="Unassembled WGS sequence"/>
</dbReference>
<evidence type="ECO:0000256" key="18">
    <source>
        <dbReference type="RuleBase" id="RU000679"/>
    </source>
</evidence>
<feature type="disulfide bond" evidence="17">
    <location>
        <begin position="986"/>
        <end position="995"/>
    </location>
</feature>
<dbReference type="PROSITE" id="PS01186">
    <property type="entry name" value="EGF_2"/>
    <property type="match status" value="5"/>
</dbReference>
<feature type="domain" description="EGF-like" evidence="20">
    <location>
        <begin position="477"/>
        <end position="516"/>
    </location>
</feature>
<feature type="disulfide bond" evidence="17">
    <location>
        <begin position="553"/>
        <end position="562"/>
    </location>
</feature>
<evidence type="ECO:0000256" key="13">
    <source>
        <dbReference type="ARBA" id="ARBA00023157"/>
    </source>
</evidence>
<keyword evidence="12 19" id="KW-0472">Membrane</keyword>
<dbReference type="Gene3D" id="2.10.25.10">
    <property type="entry name" value="Laminin"/>
    <property type="match status" value="9"/>
</dbReference>
<feature type="domain" description="EGF-like" evidence="20">
    <location>
        <begin position="1051"/>
        <end position="1085"/>
    </location>
</feature>
<feature type="disulfide bond" evidence="17">
    <location>
        <begin position="1201"/>
        <end position="1210"/>
    </location>
</feature>
<comment type="subcellular location">
    <subcellularLocation>
        <location evidence="1">Membrane</location>
        <topology evidence="1">Multi-pass membrane protein</topology>
    </subcellularLocation>
</comment>
<keyword evidence="7" id="KW-0732">Signal</keyword>
<feature type="domain" description="EGF-like" evidence="20">
    <location>
        <begin position="518"/>
        <end position="563"/>
    </location>
</feature>
<sequence>MKSISAVETTTLSSGAQNQLDGFNARDCSWHESEYKKHITSGRDYMVVNFRKLAAAYEFVCDVKFPDEWYEKGERPTSELTDEKYKGATECGEPKGTTCPYIPGPSKEQISKAIYIRDKTCLDFEGEYTSMAGGPIRENFQDRAASFGFICNITMPKEWFGNRKPNIVPDNPELVHPSECKEKRRECGVSTTTLPTTTSDWFKPDPNVDYVKIVKEWDSAVVDEQYQMAWMDATTTTTTTTPTTTSTTTTTTTTTTTEYIPVTEFAHQCLSCNNFSFCEVLAAKPLVCEKCACPLGREGECCDDVVDVCGGPLDPCRDDTEDMHRRCERQIPSGRPVCVCQPGWTGVNCTEIHDPCKNSECKNNATCEADGDGYVCVCPKQFSGRFCEMLEWCYPDCFQELPCEVTNPCNNGGICYVEYGREVCDCPAIWTGPYCDDFNICHDGDEKCIYGTCNRLAERVHNCTCFPGYTGADCSININECDDNGENVCAYDMPCIDGINDFTCICAEGLSGKKCEINFDDCVLEEKNVTNRCTARDRLATCEDLINNYTCHCSENWMGQHCTMRVVIWNVLKHFKNADESLVDMLEDLLAKPELIKETLPFFLALMPPDNQTDISWDHEDLFSWVTFEGQELDLKKDMVKWNAATLGNCFTFNHDSQPEKMPLRYAGEQEGFRALMRVRQDEYLDWIDTASLLVFVHSSTESVFGESLRFQARPGSETSLMISQTSFERLGGAFGKCVKDKSEAKSYYYEGHYATDGCLRSCFQDAVFEACKCMDPRFPQKEGAALCDLSNRKCVEEVTAKKGDPSQWPDCHCPLPCSNGQYNIKWSQMDLSSRKEDCSKLKADNASFQACLARSDTALISVYLPHLIQNTFKEEPKIDFNKFIANLGGFLGILSTEATTLSTTTLGPDQCAECHEHSLCIEWAYPDVENNTICDKCACPKGRTGKCCETLVDLCAQEPNSCPNSRFNQHRSCKMHENGMFVCECDAGFTGRHCTTEIRICSPNPCKNRGTCYEEEDGGFSCECSSRFTGEFCEIPMDCYPRCYPCGPRDRNGCDNNSTCWPYNDRTYKYACICRPGWKGGACKEEVPCELSNPCQHGGVCYRDTVEKKDTSTKEEKKDDDDDDDDDTSNYLSSFWKRRYGTTTTTTTTKKPIEYEEVAKCECPSIWKGDFCEEFNQCYEEKCLKGKCFAVNATHSACRCFPGWTGELCEIDIDECDPNPCEYNTTCTDMENNFLCDCPLGTSGKNCSINFDDCKDEEAGVKNVCATRDREATCTDGLNEYICSCSDEWTGENCTMRMVIWNVLSMFKDTDVDIVALLEELVGKPSLIKDFLPFFLAQMKDQSGISWDHEDLFTWVTFEGQELDLKKDMVKWNAATLGNCFTFNHDSQPEKMPLRYAGEQEGFRALMRVRQDEYLDWIDTASLLVFVHSSTESVFGESLRFQARPGGETSLMISQTSFERLGGKYGVCVKDKSEVKSYYYAGEYTTDGCLRSCYQDAVFESCGCMDPRFPIKQDTKACDLSKRVCTMAISSERGDPSQWEECNCPLPCSNGQYVAKWSYNAYQPLDCKKLSSNATTYERCLSDGKDKALISVSLPLVIQNHFKEEPKMDFNKFIANLGGLLGVLCGICIITFFEIAYLIVRLFVVLVSGQ</sequence>
<feature type="disulfide bond" evidence="17">
    <location>
        <begin position="1025"/>
        <end position="1034"/>
    </location>
</feature>
<feature type="domain" description="EGF-like" evidence="20">
    <location>
        <begin position="1169"/>
        <end position="1211"/>
    </location>
</feature>
<feature type="domain" description="EGF-like" evidence="20">
    <location>
        <begin position="952"/>
        <end position="996"/>
    </location>
</feature>
<keyword evidence="11 18" id="KW-0406">Ion transport</keyword>
<dbReference type="SUPFAM" id="SSF57196">
    <property type="entry name" value="EGF/Laminin"/>
    <property type="match status" value="7"/>
</dbReference>
<evidence type="ECO:0000256" key="1">
    <source>
        <dbReference type="ARBA" id="ARBA00004141"/>
    </source>
</evidence>
<evidence type="ECO:0000256" key="12">
    <source>
        <dbReference type="ARBA" id="ARBA00023136"/>
    </source>
</evidence>
<evidence type="ECO:0000256" key="14">
    <source>
        <dbReference type="ARBA" id="ARBA00023180"/>
    </source>
</evidence>
<name>A0AA39IHH3_9BILA</name>
<dbReference type="Pfam" id="PF00008">
    <property type="entry name" value="EGF"/>
    <property type="match status" value="1"/>
</dbReference>
<feature type="disulfide bond" evidence="17">
    <location>
        <begin position="465"/>
        <end position="474"/>
    </location>
</feature>
<evidence type="ECO:0000259" key="20">
    <source>
        <dbReference type="PROSITE" id="PS50026"/>
    </source>
</evidence>
<evidence type="ECO:0000256" key="19">
    <source>
        <dbReference type="SAM" id="Phobius"/>
    </source>
</evidence>
<keyword evidence="5 17" id="KW-0245">EGF-like domain</keyword>
<feature type="domain" description="EGF-like" evidence="20">
    <location>
        <begin position="399"/>
        <end position="436"/>
    </location>
</feature>
<dbReference type="Gene3D" id="2.60.470.10">
    <property type="entry name" value="Acid-sensing ion channels like domains"/>
    <property type="match status" value="2"/>
</dbReference>
<reference evidence="21" key="1">
    <citation type="submission" date="2023-06" db="EMBL/GenBank/DDBJ databases">
        <title>Genomic analysis of the entomopathogenic nematode Steinernema hermaphroditum.</title>
        <authorList>
            <person name="Schwarz E.M."/>
            <person name="Heppert J.K."/>
            <person name="Baniya A."/>
            <person name="Schwartz H.T."/>
            <person name="Tan C.-H."/>
            <person name="Antoshechkin I."/>
            <person name="Sternberg P.W."/>
            <person name="Goodrich-Blair H."/>
            <person name="Dillman A.R."/>
        </authorList>
    </citation>
    <scope>NUCLEOTIDE SEQUENCE</scope>
    <source>
        <strain evidence="21">PS9179</strain>
        <tissue evidence="21">Whole animal</tissue>
    </source>
</reference>
<dbReference type="GO" id="GO:0045197">
    <property type="term" value="P:establishment or maintenance of epithelial cell apical/basal polarity"/>
    <property type="evidence" value="ECO:0007669"/>
    <property type="project" value="TreeGrafter"/>
</dbReference>
<dbReference type="Gene3D" id="1.10.287.770">
    <property type="entry name" value="YojJ-like"/>
    <property type="match status" value="1"/>
</dbReference>
<evidence type="ECO:0000256" key="2">
    <source>
        <dbReference type="ARBA" id="ARBA00007193"/>
    </source>
</evidence>
<dbReference type="SMART" id="SM00181">
    <property type="entry name" value="EGF"/>
    <property type="match status" value="13"/>
</dbReference>
<feature type="domain" description="EGF-like" evidence="20">
    <location>
        <begin position="1213"/>
        <end position="1249"/>
    </location>
</feature>
<keyword evidence="4 18" id="KW-0894">Sodium channel</keyword>
<dbReference type="PROSITE" id="PS00022">
    <property type="entry name" value="EGF_1"/>
    <property type="match status" value="12"/>
</dbReference>
<feature type="transmembrane region" description="Helical" evidence="19">
    <location>
        <begin position="1614"/>
        <end position="1641"/>
    </location>
</feature>
<dbReference type="CDD" id="cd00054">
    <property type="entry name" value="EGF_CA"/>
    <property type="match status" value="4"/>
</dbReference>
<dbReference type="PANTHER" id="PTHR24049">
    <property type="entry name" value="CRUMBS FAMILY MEMBER"/>
    <property type="match status" value="1"/>
</dbReference>
<dbReference type="SMART" id="SM00179">
    <property type="entry name" value="EGF_CA"/>
    <property type="match status" value="8"/>
</dbReference>
<keyword evidence="10" id="KW-0915">Sodium</keyword>
<dbReference type="InterPro" id="IPR018097">
    <property type="entry name" value="EGF_Ca-bd_CS"/>
</dbReference>
<gene>
    <name evidence="21" type="ORF">QR680_008668</name>
</gene>
<feature type="domain" description="EGF-like" evidence="20">
    <location>
        <begin position="998"/>
        <end position="1035"/>
    </location>
</feature>
<feature type="disulfide bond" evidence="17">
    <location>
        <begin position="1239"/>
        <end position="1248"/>
    </location>
</feature>
<evidence type="ECO:0000256" key="15">
    <source>
        <dbReference type="ARBA" id="ARBA00023201"/>
    </source>
</evidence>
<keyword evidence="8" id="KW-0677">Repeat</keyword>
<feature type="disulfide bond" evidence="17">
    <location>
        <begin position="1075"/>
        <end position="1084"/>
    </location>
</feature>
<comment type="caution">
    <text evidence="17">Lacks conserved residue(s) required for the propagation of feature annotation.</text>
</comment>
<dbReference type="GO" id="GO:0005509">
    <property type="term" value="F:calcium ion binding"/>
    <property type="evidence" value="ECO:0007669"/>
    <property type="project" value="InterPro"/>
</dbReference>
<protein>
    <recommendedName>
        <fullName evidence="20">EGF-like domain-containing protein</fullName>
    </recommendedName>
</protein>
<keyword evidence="6 18" id="KW-0812">Transmembrane</keyword>
<dbReference type="GO" id="GO:0005272">
    <property type="term" value="F:sodium channel activity"/>
    <property type="evidence" value="ECO:0007669"/>
    <property type="project" value="UniProtKB-KW"/>
</dbReference>
<keyword evidence="15 18" id="KW-0739">Sodium transport</keyword>
<feature type="disulfide bond" evidence="17">
    <location>
        <begin position="340"/>
        <end position="349"/>
    </location>
</feature>
<dbReference type="InterPro" id="IPR000742">
    <property type="entry name" value="EGF"/>
</dbReference>
<dbReference type="GO" id="GO:0007157">
    <property type="term" value="P:heterophilic cell-cell adhesion via plasma membrane cell adhesion molecules"/>
    <property type="evidence" value="ECO:0007669"/>
    <property type="project" value="TreeGrafter"/>
</dbReference>
<feature type="domain" description="EGF-like" evidence="20">
    <location>
        <begin position="1251"/>
        <end position="1296"/>
    </location>
</feature>
<dbReference type="InterPro" id="IPR000152">
    <property type="entry name" value="EGF-type_Asp/Asn_hydroxyl_site"/>
</dbReference>
<feature type="domain" description="EGF-like" evidence="20">
    <location>
        <begin position="352"/>
        <end position="388"/>
    </location>
</feature>
<comment type="similarity">
    <text evidence="2 18">Belongs to the amiloride-sensitive sodium channel (TC 1.A.6) family.</text>
</comment>
<keyword evidence="3 18" id="KW-0813">Transport</keyword>
<evidence type="ECO:0000256" key="3">
    <source>
        <dbReference type="ARBA" id="ARBA00022448"/>
    </source>
</evidence>
<feature type="domain" description="EGF-like" evidence="20">
    <location>
        <begin position="305"/>
        <end position="350"/>
    </location>
</feature>
<dbReference type="Pfam" id="PF00858">
    <property type="entry name" value="ASC"/>
    <property type="match status" value="2"/>
</dbReference>
<evidence type="ECO:0000256" key="16">
    <source>
        <dbReference type="ARBA" id="ARBA00023303"/>
    </source>
</evidence>
<evidence type="ECO:0000256" key="8">
    <source>
        <dbReference type="ARBA" id="ARBA00022737"/>
    </source>
</evidence>
<evidence type="ECO:0000256" key="5">
    <source>
        <dbReference type="ARBA" id="ARBA00022536"/>
    </source>
</evidence>
<evidence type="ECO:0000256" key="6">
    <source>
        <dbReference type="ARBA" id="ARBA00022692"/>
    </source>
</evidence>